<gene>
    <name evidence="3" type="ORF">MNOR_LOCUS19777</name>
</gene>
<evidence type="ECO:0000259" key="2">
    <source>
        <dbReference type="Pfam" id="PF14478"/>
    </source>
</evidence>
<feature type="non-terminal residue" evidence="3">
    <location>
        <position position="1"/>
    </location>
</feature>
<reference evidence="3 4" key="1">
    <citation type="submission" date="2024-05" db="EMBL/GenBank/DDBJ databases">
        <authorList>
            <person name="Wallberg A."/>
        </authorList>
    </citation>
    <scope>NUCLEOTIDE SEQUENCE [LARGE SCALE GENOMIC DNA]</scope>
</reference>
<dbReference type="AlphaFoldDB" id="A0AAV2R258"/>
<dbReference type="PANTHER" id="PTHR10559:SF18">
    <property type="entry name" value="TRANSCOBALAMIN II"/>
    <property type="match status" value="1"/>
</dbReference>
<feature type="domain" description="Transcobalamin-like C-terminal" evidence="2">
    <location>
        <begin position="65"/>
        <end position="113"/>
    </location>
</feature>
<evidence type="ECO:0000313" key="3">
    <source>
        <dbReference type="EMBL" id="CAL4112044.1"/>
    </source>
</evidence>
<dbReference type="InterPro" id="IPR051588">
    <property type="entry name" value="Cobalamin_Transport"/>
</dbReference>
<dbReference type="InterPro" id="IPR027954">
    <property type="entry name" value="Transcobalamin-like_C"/>
</dbReference>
<protein>
    <recommendedName>
        <fullName evidence="2">Transcobalamin-like C-terminal domain-containing protein</fullName>
    </recommendedName>
</protein>
<keyword evidence="4" id="KW-1185">Reference proteome</keyword>
<keyword evidence="1" id="KW-0732">Signal</keyword>
<feature type="chain" id="PRO_5043909674" description="Transcobalamin-like C-terminal domain-containing protein" evidence="1">
    <location>
        <begin position="21"/>
        <end position="164"/>
    </location>
</feature>
<organism evidence="3 4">
    <name type="scientific">Meganyctiphanes norvegica</name>
    <name type="common">Northern krill</name>
    <name type="synonym">Thysanopoda norvegica</name>
    <dbReference type="NCBI Taxonomy" id="48144"/>
    <lineage>
        <taxon>Eukaryota</taxon>
        <taxon>Metazoa</taxon>
        <taxon>Ecdysozoa</taxon>
        <taxon>Arthropoda</taxon>
        <taxon>Crustacea</taxon>
        <taxon>Multicrustacea</taxon>
        <taxon>Malacostraca</taxon>
        <taxon>Eumalacostraca</taxon>
        <taxon>Eucarida</taxon>
        <taxon>Euphausiacea</taxon>
        <taxon>Euphausiidae</taxon>
        <taxon>Meganyctiphanes</taxon>
    </lineage>
</organism>
<dbReference type="GO" id="GO:0031419">
    <property type="term" value="F:cobalamin binding"/>
    <property type="evidence" value="ECO:0007669"/>
    <property type="project" value="TreeGrafter"/>
</dbReference>
<dbReference type="PANTHER" id="PTHR10559">
    <property type="entry name" value="TRANSCOBALAMIN-1/GASTRIC INTRINSIC FACTOR"/>
    <property type="match status" value="1"/>
</dbReference>
<dbReference type="GO" id="GO:0015889">
    <property type="term" value="P:cobalamin transport"/>
    <property type="evidence" value="ECO:0007669"/>
    <property type="project" value="TreeGrafter"/>
</dbReference>
<accession>A0AAV2R258</accession>
<feature type="signal peptide" evidence="1">
    <location>
        <begin position="1"/>
        <end position="20"/>
    </location>
</feature>
<sequence>SFTMNSSLLLVVLWFNLVCAHVLNPQHEAVNKTDSVPKASITYTVQVFDNKKSTIKVDLRPYRPTFFDVMKTAQEEDNRFRFTYKRYWPFGAYVTSIGGVKEDTSKQFVWMFYKCNKNVDPAVFNDMKGCKLSDTGVSWTYPEDGDIYLFHYEHHPWDKTIKQL</sequence>
<evidence type="ECO:0000256" key="1">
    <source>
        <dbReference type="SAM" id="SignalP"/>
    </source>
</evidence>
<name>A0AAV2R258_MEGNR</name>
<comment type="caution">
    <text evidence="3">The sequence shown here is derived from an EMBL/GenBank/DDBJ whole genome shotgun (WGS) entry which is preliminary data.</text>
</comment>
<dbReference type="Pfam" id="PF14478">
    <property type="entry name" value="DUF4430"/>
    <property type="match status" value="1"/>
</dbReference>
<dbReference type="GO" id="GO:0005615">
    <property type="term" value="C:extracellular space"/>
    <property type="evidence" value="ECO:0007669"/>
    <property type="project" value="TreeGrafter"/>
</dbReference>
<dbReference type="EMBL" id="CAXKWB010014885">
    <property type="protein sequence ID" value="CAL4112044.1"/>
    <property type="molecule type" value="Genomic_DNA"/>
</dbReference>
<dbReference type="Proteomes" id="UP001497623">
    <property type="component" value="Unassembled WGS sequence"/>
</dbReference>
<evidence type="ECO:0000313" key="4">
    <source>
        <dbReference type="Proteomes" id="UP001497623"/>
    </source>
</evidence>
<proteinExistence type="predicted"/>
<dbReference type="Gene3D" id="2.170.130.30">
    <property type="match status" value="1"/>
</dbReference>